<organism evidence="1 2">
    <name type="scientific">Taenia crassiceps</name>
    <dbReference type="NCBI Taxonomy" id="6207"/>
    <lineage>
        <taxon>Eukaryota</taxon>
        <taxon>Metazoa</taxon>
        <taxon>Spiralia</taxon>
        <taxon>Lophotrochozoa</taxon>
        <taxon>Platyhelminthes</taxon>
        <taxon>Cestoda</taxon>
        <taxon>Eucestoda</taxon>
        <taxon>Cyclophyllidea</taxon>
        <taxon>Taeniidae</taxon>
        <taxon>Taenia</taxon>
    </lineage>
</organism>
<comment type="caution">
    <text evidence="1">The sequence shown here is derived from an EMBL/GenBank/DDBJ whole genome shotgun (WGS) entry which is preliminary data.</text>
</comment>
<dbReference type="Proteomes" id="UP001651158">
    <property type="component" value="Unassembled WGS sequence"/>
</dbReference>
<dbReference type="EMBL" id="JAKROA010000008">
    <property type="protein sequence ID" value="KAL5105526.1"/>
    <property type="molecule type" value="Genomic_DNA"/>
</dbReference>
<evidence type="ECO:0008006" key="3">
    <source>
        <dbReference type="Google" id="ProtNLM"/>
    </source>
</evidence>
<dbReference type="CDD" id="cd00121">
    <property type="entry name" value="MATH"/>
    <property type="match status" value="1"/>
</dbReference>
<evidence type="ECO:0000313" key="2">
    <source>
        <dbReference type="Proteomes" id="UP001651158"/>
    </source>
</evidence>
<keyword evidence="2" id="KW-1185">Reference proteome</keyword>
<protein>
    <recommendedName>
        <fullName evidence="3">MATH domain-containing protein</fullName>
    </recommendedName>
</protein>
<reference evidence="1 2" key="1">
    <citation type="journal article" date="2022" name="Front. Cell. Infect. Microbiol.">
        <title>The Genomes of Two Strains of Taenia crassiceps the Animal Model for the Study of Human Cysticercosis.</title>
        <authorList>
            <person name="Bobes R.J."/>
            <person name="Estrada K."/>
            <person name="Rios-Valencia D.G."/>
            <person name="Calderon-Gallegos A."/>
            <person name="de la Torre P."/>
            <person name="Carrero J.C."/>
            <person name="Sanchez-Flores A."/>
            <person name="Laclette J.P."/>
        </authorList>
    </citation>
    <scope>NUCLEOTIDE SEQUENCE [LARGE SCALE GENOMIC DNA]</scope>
    <source>
        <strain evidence="1">WFUcys</strain>
    </source>
</reference>
<gene>
    <name evidence="1" type="ORF">TcWFU_007027</name>
</gene>
<proteinExistence type="predicted"/>
<sequence length="448" mass="51211">MNSSLATSTQLRLIRFAQLAAQNVQFTFLLPASLVRGFISEVDSAAFEYGNHMWRLRMVRTTLHIGAYLELIIPKRSTESSASGDLSIWLDFTITVVNLKHFSDNQTFTEKQVLFNRDNTSCGCGCLIEATVINERNFVHEDGCLLVELELANVAVSLTLPLSLGKENYFESSHFVYGGEVWKVDLTVDWKEVSHRVNLLVHQSGGQIELPENLTTQILSSWEEFFHRRLMFICLKDIRLYRVSSLILPKELMEEPTFIKCAEDAGGCSWIVTFSVASECLYIHLMSQETENSALQPDSIRVIGWSWCFRDDPLENGGAIQQIYVCQQKPSSQHCFQAGTAFSTEAINNTDSSNGQLQRNMREEEEEETSECVSSAFPSGPNLKIPLKAMSESEPLEILLFWHYDHLLYIENFNKVDEITYRQMHQMRKEIKVLCQENDCLQIKLKKE</sequence>
<name>A0ABR4Q755_9CEST</name>
<evidence type="ECO:0000313" key="1">
    <source>
        <dbReference type="EMBL" id="KAL5105526.1"/>
    </source>
</evidence>
<dbReference type="InterPro" id="IPR008974">
    <property type="entry name" value="TRAF-like"/>
</dbReference>
<dbReference type="SUPFAM" id="SSF49599">
    <property type="entry name" value="TRAF domain-like"/>
    <property type="match status" value="1"/>
</dbReference>
<dbReference type="InterPro" id="IPR002083">
    <property type="entry name" value="MATH/TRAF_dom"/>
</dbReference>
<accession>A0ABR4Q755</accession>
<dbReference type="Gene3D" id="2.60.210.10">
    <property type="entry name" value="Apoptosis, Tumor Necrosis Factor Receptor Associated Protein 2, Chain A"/>
    <property type="match status" value="1"/>
</dbReference>